<keyword evidence="9 13" id="KW-0798">TonB box</keyword>
<evidence type="ECO:0000256" key="5">
    <source>
        <dbReference type="ARBA" id="ARBA00022692"/>
    </source>
</evidence>
<proteinExistence type="inferred from homology"/>
<keyword evidence="7" id="KW-0408">Iron</keyword>
<evidence type="ECO:0000256" key="14">
    <source>
        <dbReference type="SAM" id="MobiDB-lite"/>
    </source>
</evidence>
<keyword evidence="3 12" id="KW-1134">Transmembrane beta strand</keyword>
<evidence type="ECO:0000313" key="18">
    <source>
        <dbReference type="Proteomes" id="UP000256345"/>
    </source>
</evidence>
<dbReference type="InterPro" id="IPR036942">
    <property type="entry name" value="Beta-barrel_TonB_sf"/>
</dbReference>
<evidence type="ECO:0000256" key="7">
    <source>
        <dbReference type="ARBA" id="ARBA00023004"/>
    </source>
</evidence>
<dbReference type="InterPro" id="IPR012910">
    <property type="entry name" value="Plug_dom"/>
</dbReference>
<gene>
    <name evidence="17" type="ORF">ATI61_119192</name>
</gene>
<dbReference type="Pfam" id="PF13620">
    <property type="entry name" value="CarboxypepD_reg"/>
    <property type="match status" value="1"/>
</dbReference>
<keyword evidence="17" id="KW-0675">Receptor</keyword>
<keyword evidence="2 12" id="KW-0813">Transport</keyword>
<dbReference type="Gene3D" id="2.60.40.1120">
    <property type="entry name" value="Carboxypeptidase-like, regulatory domain"/>
    <property type="match status" value="1"/>
</dbReference>
<comment type="caution">
    <text evidence="17">The sequence shown here is derived from an EMBL/GenBank/DDBJ whole genome shotgun (WGS) entry which is preliminary data.</text>
</comment>
<evidence type="ECO:0000259" key="15">
    <source>
        <dbReference type="Pfam" id="PF00593"/>
    </source>
</evidence>
<evidence type="ECO:0000256" key="10">
    <source>
        <dbReference type="ARBA" id="ARBA00023136"/>
    </source>
</evidence>
<dbReference type="Pfam" id="PF00593">
    <property type="entry name" value="TonB_dep_Rec_b-barrel"/>
    <property type="match status" value="1"/>
</dbReference>
<evidence type="ECO:0000256" key="13">
    <source>
        <dbReference type="RuleBase" id="RU003357"/>
    </source>
</evidence>
<evidence type="ECO:0000256" key="6">
    <source>
        <dbReference type="ARBA" id="ARBA00022729"/>
    </source>
</evidence>
<evidence type="ECO:0000313" key="17">
    <source>
        <dbReference type="EMBL" id="REG22660.1"/>
    </source>
</evidence>
<keyword evidence="4" id="KW-0410">Iron transport</keyword>
<name>A0ABX9JMT3_9BACT</name>
<keyword evidence="8" id="KW-0406">Ion transport</keyword>
<dbReference type="InterPro" id="IPR013784">
    <property type="entry name" value="Carb-bd-like_fold"/>
</dbReference>
<dbReference type="InterPro" id="IPR037066">
    <property type="entry name" value="Plug_dom_sf"/>
</dbReference>
<keyword evidence="11 12" id="KW-0998">Cell outer membrane</keyword>
<comment type="subcellular location">
    <subcellularLocation>
        <location evidence="1 12">Cell outer membrane</location>
        <topology evidence="1 12">Multi-pass membrane protein</topology>
    </subcellularLocation>
</comment>
<dbReference type="SUPFAM" id="SSF56935">
    <property type="entry name" value="Porins"/>
    <property type="match status" value="1"/>
</dbReference>
<evidence type="ECO:0000256" key="12">
    <source>
        <dbReference type="PROSITE-ProRule" id="PRU01360"/>
    </source>
</evidence>
<dbReference type="PANTHER" id="PTHR32552:SF89">
    <property type="entry name" value="CATECHOLATE SIDEROPHORE RECEPTOR FIU"/>
    <property type="match status" value="1"/>
</dbReference>
<dbReference type="Pfam" id="PF07715">
    <property type="entry name" value="Plug"/>
    <property type="match status" value="1"/>
</dbReference>
<feature type="region of interest" description="Disordered" evidence="14">
    <location>
        <begin position="44"/>
        <end position="74"/>
    </location>
</feature>
<dbReference type="InterPro" id="IPR000531">
    <property type="entry name" value="Beta-barrel_TonB"/>
</dbReference>
<dbReference type="Proteomes" id="UP000256345">
    <property type="component" value="Unassembled WGS sequence"/>
</dbReference>
<evidence type="ECO:0000256" key="2">
    <source>
        <dbReference type="ARBA" id="ARBA00022448"/>
    </source>
</evidence>
<evidence type="ECO:0000256" key="9">
    <source>
        <dbReference type="ARBA" id="ARBA00023077"/>
    </source>
</evidence>
<evidence type="ECO:0000256" key="8">
    <source>
        <dbReference type="ARBA" id="ARBA00023065"/>
    </source>
</evidence>
<reference evidence="17 18" key="1">
    <citation type="submission" date="2018-08" db="EMBL/GenBank/DDBJ databases">
        <title>Genomic Encyclopedia of Archaeal and Bacterial Type Strains, Phase II (KMG-II): from individual species to whole genera.</title>
        <authorList>
            <person name="Goeker M."/>
        </authorList>
    </citation>
    <scope>NUCLEOTIDE SEQUENCE [LARGE SCALE GENOMIC DNA]</scope>
    <source>
        <strain evidence="17 18">DSM 2261</strain>
    </source>
</reference>
<dbReference type="PROSITE" id="PS52016">
    <property type="entry name" value="TONB_DEPENDENT_REC_3"/>
    <property type="match status" value="1"/>
</dbReference>
<dbReference type="PANTHER" id="PTHR32552">
    <property type="entry name" value="FERRICHROME IRON RECEPTOR-RELATED"/>
    <property type="match status" value="1"/>
</dbReference>
<keyword evidence="6" id="KW-0732">Signal</keyword>
<evidence type="ECO:0000256" key="4">
    <source>
        <dbReference type="ARBA" id="ARBA00022496"/>
    </source>
</evidence>
<accession>A0ABX9JMT3</accession>
<keyword evidence="10 12" id="KW-0472">Membrane</keyword>
<organism evidence="17 18">
    <name type="scientific">Archangium gephyra</name>
    <dbReference type="NCBI Taxonomy" id="48"/>
    <lineage>
        <taxon>Bacteria</taxon>
        <taxon>Pseudomonadati</taxon>
        <taxon>Myxococcota</taxon>
        <taxon>Myxococcia</taxon>
        <taxon>Myxococcales</taxon>
        <taxon>Cystobacterineae</taxon>
        <taxon>Archangiaceae</taxon>
        <taxon>Archangium</taxon>
    </lineage>
</organism>
<keyword evidence="5 12" id="KW-0812">Transmembrane</keyword>
<protein>
    <submittedName>
        <fullName evidence="17">Outer membrane receptor protein involved in Fe transport</fullName>
    </submittedName>
</protein>
<evidence type="ECO:0000259" key="16">
    <source>
        <dbReference type="Pfam" id="PF07715"/>
    </source>
</evidence>
<dbReference type="Gene3D" id="2.170.130.10">
    <property type="entry name" value="TonB-dependent receptor, plug domain"/>
    <property type="match status" value="1"/>
</dbReference>
<feature type="domain" description="TonB-dependent receptor plug" evidence="16">
    <location>
        <begin position="168"/>
        <end position="279"/>
    </location>
</feature>
<evidence type="ECO:0000256" key="11">
    <source>
        <dbReference type="ARBA" id="ARBA00023237"/>
    </source>
</evidence>
<evidence type="ECO:0000256" key="1">
    <source>
        <dbReference type="ARBA" id="ARBA00004571"/>
    </source>
</evidence>
<dbReference type="InterPro" id="IPR039426">
    <property type="entry name" value="TonB-dep_rcpt-like"/>
</dbReference>
<dbReference type="Gene3D" id="2.40.170.20">
    <property type="entry name" value="TonB-dependent receptor, beta-barrel domain"/>
    <property type="match status" value="1"/>
</dbReference>
<dbReference type="EMBL" id="QUMU01000019">
    <property type="protein sequence ID" value="REG22660.1"/>
    <property type="molecule type" value="Genomic_DNA"/>
</dbReference>
<sequence length="944" mass="102606">MRSSRFEGVPYAVRSTRLTAKQPVIVMCMTIALSLVPGQEARAQEQVAPMPAPAPTPAPAPAQAPTQAQGGSVQGQVTAAYGDPLWGVTVSVRGTKQSVQTDMQGNYTLTGVAPGERTLEVRGEGFMSQTRKVTVNADAPSQANFALELDLLAVEEIVVTAQTPDRKIRSSTAISTLNEEEIKARAPRNTADLMRIVPGFYVESSGGEVGGNLFVRGLPADGSYRYVALMEDGMPVFDSTELFFVNNDIFLRVDENIERMEAVRGGTSALYGSNAPGGVVNFINKTGGDKLAGTLRASTATAGLYRLDANLNGPMGDDWRFSVGGFYRFDNGVRYPGFPASNGGQFKGSLMRTFHTDKVDGHARVTFKYLNDRNTFYLPLPLRGRFGANGGLTDYDFVEGFPTDGTLTSPEGVNAQVPLPRGAGLLSLPLDNGQQQIGGSAMGELRLYFPELRFEVQNNLRAMQMDHSWNAMLPFELRDADAWARSVVGEGTPYRITCTNLPGSPAFGTGACSTPNNLVSLGGQWLVNKPMSNVSNQLRFIKYGSLGPTEHTLSGGLYLGHYTADNRWYFNDVVTNVRSRPNMLDLQVLDADGAVVRSVTQNGFRRYLSNYTNGSGDATIAAAFLGDEVKIGEKLRIDLAGRVERNSFHQVVERTAPFDLGDTTTNADDNALFGTGRFQQVNTSLTDWALSGGVNYALSDLASVYARSSRGYKMPLLDQYLTATDPADPAFPRTPEMLWQNEAGLKLGGSWYALAAVAYWMQIENFPSQDARVDPVTGGTSFVTVYAGKARTLGLELEAAVQPVKWFRGQGMLTLQDPRYTEFNEGADDFTGNRIRRIPQVIGDLTGTFMYGNASLGINWSYVGHRFSNNANTVDLPGFGQFNVRAGYTYENVTLDLQLYNALNSIGLTEGNPRVDESLGAVPDIFLARPVLPRRLMLSLTAHL</sequence>
<feature type="compositionally biased region" description="Pro residues" evidence="14">
    <location>
        <begin position="50"/>
        <end position="62"/>
    </location>
</feature>
<dbReference type="SUPFAM" id="SSF49452">
    <property type="entry name" value="Starch-binding domain-like"/>
    <property type="match status" value="1"/>
</dbReference>
<keyword evidence="18" id="KW-1185">Reference proteome</keyword>
<evidence type="ECO:0000256" key="3">
    <source>
        <dbReference type="ARBA" id="ARBA00022452"/>
    </source>
</evidence>
<feature type="domain" description="TonB-dependent receptor-like beta-barrel" evidence="15">
    <location>
        <begin position="542"/>
        <end position="901"/>
    </location>
</feature>
<comment type="similarity">
    <text evidence="12 13">Belongs to the TonB-dependent receptor family.</text>
</comment>